<protein>
    <recommendedName>
        <fullName evidence="4">Methyltransferase domain-containing protein</fullName>
    </recommendedName>
</protein>
<sequence length="234" mass="25874">MERSALYYTPFNLRLYDLFVLSISNTLAWRCPTRSTLLPFYLKHVKSSSAHLEVGSGTGYYPATAAVSGALSKTRLLTLCDLNPNTLAYSRRRIARAGYTGSIETLEHNVFHPLAHSHDRDVRGKYDSVALYYLFHCLPGAFPRKATDVFASVAPALAPNGVMHGATVLGTGVVHNWFGARLMAFYNKKGVFGNIGDSEEGLRQALEEAFEEWEVTVVGAVALFEARKPRVIKD</sequence>
<comment type="caution">
    <text evidence="2">The sequence shown here is derived from an EMBL/GenBank/DDBJ whole genome shotgun (WGS) entry which is preliminary data.</text>
</comment>
<dbReference type="Gene3D" id="3.40.50.150">
    <property type="entry name" value="Vaccinia Virus protein VP39"/>
    <property type="match status" value="1"/>
</dbReference>
<dbReference type="InterPro" id="IPR029063">
    <property type="entry name" value="SAM-dependent_MTases_sf"/>
</dbReference>
<evidence type="ECO:0000256" key="1">
    <source>
        <dbReference type="ARBA" id="ARBA00008361"/>
    </source>
</evidence>
<dbReference type="PIRSF" id="PIRSF011491">
    <property type="entry name" value="Mtase_YbcY_prd"/>
    <property type="match status" value="1"/>
</dbReference>
<name>A0A2G8SML1_9APHY</name>
<dbReference type="SUPFAM" id="SSF53335">
    <property type="entry name" value="S-adenosyl-L-methionine-dependent methyltransferases"/>
    <property type="match status" value="1"/>
</dbReference>
<dbReference type="InterPro" id="IPR016584">
    <property type="entry name" value="MeTrfase_VrtF"/>
</dbReference>
<proteinExistence type="inferred from homology"/>
<dbReference type="AlphaFoldDB" id="A0A2G8SML1"/>
<dbReference type="OrthoDB" id="10061782at2759"/>
<dbReference type="STRING" id="1077348.A0A2G8SML1"/>
<keyword evidence="3" id="KW-1185">Reference proteome</keyword>
<comment type="similarity">
    <text evidence="1">Belongs to the methyltransferase superfamily.</text>
</comment>
<evidence type="ECO:0000313" key="2">
    <source>
        <dbReference type="EMBL" id="PIL35007.1"/>
    </source>
</evidence>
<dbReference type="CDD" id="cd02440">
    <property type="entry name" value="AdoMet_MTases"/>
    <property type="match status" value="1"/>
</dbReference>
<gene>
    <name evidence="2" type="ORF">GSI_02794</name>
</gene>
<dbReference type="EMBL" id="AYKW01000004">
    <property type="protein sequence ID" value="PIL35007.1"/>
    <property type="molecule type" value="Genomic_DNA"/>
</dbReference>
<organism evidence="2 3">
    <name type="scientific">Ganoderma sinense ZZ0214-1</name>
    <dbReference type="NCBI Taxonomy" id="1077348"/>
    <lineage>
        <taxon>Eukaryota</taxon>
        <taxon>Fungi</taxon>
        <taxon>Dikarya</taxon>
        <taxon>Basidiomycota</taxon>
        <taxon>Agaricomycotina</taxon>
        <taxon>Agaricomycetes</taxon>
        <taxon>Polyporales</taxon>
        <taxon>Polyporaceae</taxon>
        <taxon>Ganoderma</taxon>
    </lineage>
</organism>
<evidence type="ECO:0000313" key="3">
    <source>
        <dbReference type="Proteomes" id="UP000230002"/>
    </source>
</evidence>
<dbReference type="GO" id="GO:0008168">
    <property type="term" value="F:methyltransferase activity"/>
    <property type="evidence" value="ECO:0007669"/>
    <property type="project" value="InterPro"/>
</dbReference>
<reference evidence="2 3" key="1">
    <citation type="journal article" date="2015" name="Sci. Rep.">
        <title>Chromosome-level genome map provides insights into diverse defense mechanisms in the medicinal fungus Ganoderma sinense.</title>
        <authorList>
            <person name="Zhu Y."/>
            <person name="Xu J."/>
            <person name="Sun C."/>
            <person name="Zhou S."/>
            <person name="Xu H."/>
            <person name="Nelson D.R."/>
            <person name="Qian J."/>
            <person name="Song J."/>
            <person name="Luo H."/>
            <person name="Xiang L."/>
            <person name="Li Y."/>
            <person name="Xu Z."/>
            <person name="Ji A."/>
            <person name="Wang L."/>
            <person name="Lu S."/>
            <person name="Hayward A."/>
            <person name="Sun W."/>
            <person name="Li X."/>
            <person name="Schwartz D.C."/>
            <person name="Wang Y."/>
            <person name="Chen S."/>
        </authorList>
    </citation>
    <scope>NUCLEOTIDE SEQUENCE [LARGE SCALE GENOMIC DNA]</scope>
    <source>
        <strain evidence="2 3">ZZ0214-1</strain>
    </source>
</reference>
<dbReference type="Proteomes" id="UP000230002">
    <property type="component" value="Unassembled WGS sequence"/>
</dbReference>
<accession>A0A2G8SML1</accession>
<evidence type="ECO:0008006" key="4">
    <source>
        <dbReference type="Google" id="ProtNLM"/>
    </source>
</evidence>